<dbReference type="InterPro" id="IPR011010">
    <property type="entry name" value="DNA_brk_join_enz"/>
</dbReference>
<feature type="active site" evidence="9">
    <location>
        <position position="241"/>
    </location>
</feature>
<evidence type="ECO:0000256" key="5">
    <source>
        <dbReference type="ARBA" id="ARBA00022908"/>
    </source>
</evidence>
<feature type="active site" description="O-(3'-phospho-DNA)-tyrosine intermediate" evidence="9">
    <location>
        <position position="276"/>
    </location>
</feature>
<feature type="active site" evidence="9">
    <location>
        <position position="171"/>
    </location>
</feature>
<dbReference type="PROSITE" id="PS51898">
    <property type="entry name" value="TYR_RECOMBINASE"/>
    <property type="match status" value="1"/>
</dbReference>
<dbReference type="InterPro" id="IPR004107">
    <property type="entry name" value="Integrase_SAM-like_N"/>
</dbReference>
<name>A0ABW3I0Q0_9FLAO</name>
<proteinExistence type="inferred from homology"/>
<dbReference type="Pfam" id="PF00589">
    <property type="entry name" value="Phage_integrase"/>
    <property type="match status" value="1"/>
</dbReference>
<keyword evidence="4 9" id="KW-0159">Chromosome partition</keyword>
<evidence type="ECO:0000256" key="7">
    <source>
        <dbReference type="ARBA" id="ARBA00023172"/>
    </source>
</evidence>
<keyword evidence="6 9" id="KW-0238">DNA-binding</keyword>
<dbReference type="RefSeq" id="WP_377714035.1">
    <property type="nucleotide sequence ID" value="NZ_JBHTJM010000006.1"/>
</dbReference>
<evidence type="ECO:0000256" key="1">
    <source>
        <dbReference type="ARBA" id="ARBA00004496"/>
    </source>
</evidence>
<dbReference type="HAMAP" id="MF_01808">
    <property type="entry name" value="Recomb_XerC_XerD"/>
    <property type="match status" value="1"/>
</dbReference>
<dbReference type="InterPro" id="IPR044068">
    <property type="entry name" value="CB"/>
</dbReference>
<protein>
    <recommendedName>
        <fullName evidence="9">Tyrosine recombinase XerC</fullName>
    </recommendedName>
</protein>
<keyword evidence="7 9" id="KW-0233">DNA recombination</keyword>
<evidence type="ECO:0000313" key="13">
    <source>
        <dbReference type="Proteomes" id="UP001596997"/>
    </source>
</evidence>
<evidence type="ECO:0000256" key="4">
    <source>
        <dbReference type="ARBA" id="ARBA00022829"/>
    </source>
</evidence>
<keyword evidence="13" id="KW-1185">Reference proteome</keyword>
<comment type="subunit">
    <text evidence="9">Forms a cyclic heterotetrameric complex composed of two molecules of XerC and two molecules of XerD.</text>
</comment>
<organism evidence="12 13">
    <name type="scientific">Pseudofulvibacter geojedonensis</name>
    <dbReference type="NCBI Taxonomy" id="1123758"/>
    <lineage>
        <taxon>Bacteria</taxon>
        <taxon>Pseudomonadati</taxon>
        <taxon>Bacteroidota</taxon>
        <taxon>Flavobacteriia</taxon>
        <taxon>Flavobacteriales</taxon>
        <taxon>Flavobacteriaceae</taxon>
        <taxon>Pseudofulvibacter</taxon>
    </lineage>
</organism>
<evidence type="ECO:0000259" key="11">
    <source>
        <dbReference type="PROSITE" id="PS51900"/>
    </source>
</evidence>
<evidence type="ECO:0000313" key="12">
    <source>
        <dbReference type="EMBL" id="MFD0963378.1"/>
    </source>
</evidence>
<dbReference type="InterPro" id="IPR050090">
    <property type="entry name" value="Tyrosine_recombinase_XerCD"/>
</dbReference>
<dbReference type="Gene3D" id="1.10.150.130">
    <property type="match status" value="1"/>
</dbReference>
<evidence type="ECO:0000256" key="3">
    <source>
        <dbReference type="ARBA" id="ARBA00022618"/>
    </source>
</evidence>
<evidence type="ECO:0000256" key="2">
    <source>
        <dbReference type="ARBA" id="ARBA00022490"/>
    </source>
</evidence>
<evidence type="ECO:0000256" key="9">
    <source>
        <dbReference type="HAMAP-Rule" id="MF_01808"/>
    </source>
</evidence>
<dbReference type="InterPro" id="IPR010998">
    <property type="entry name" value="Integrase_recombinase_N"/>
</dbReference>
<keyword evidence="5 9" id="KW-0229">DNA integration</keyword>
<keyword evidence="8 9" id="KW-0131">Cell cycle</keyword>
<feature type="active site" evidence="9">
    <location>
        <position position="147"/>
    </location>
</feature>
<dbReference type="PANTHER" id="PTHR30349">
    <property type="entry name" value="PHAGE INTEGRASE-RELATED"/>
    <property type="match status" value="1"/>
</dbReference>
<dbReference type="PANTHER" id="PTHR30349:SF77">
    <property type="entry name" value="TYROSINE RECOMBINASE XERC"/>
    <property type="match status" value="1"/>
</dbReference>
<feature type="active site" evidence="9">
    <location>
        <position position="267"/>
    </location>
</feature>
<dbReference type="PROSITE" id="PS51900">
    <property type="entry name" value="CB"/>
    <property type="match status" value="1"/>
</dbReference>
<reference evidence="13" key="1">
    <citation type="journal article" date="2019" name="Int. J. Syst. Evol. Microbiol.">
        <title>The Global Catalogue of Microorganisms (GCM) 10K type strain sequencing project: providing services to taxonomists for standard genome sequencing and annotation.</title>
        <authorList>
            <consortium name="The Broad Institute Genomics Platform"/>
            <consortium name="The Broad Institute Genome Sequencing Center for Infectious Disease"/>
            <person name="Wu L."/>
            <person name="Ma J."/>
        </authorList>
    </citation>
    <scope>NUCLEOTIDE SEQUENCE [LARGE SCALE GENOMIC DNA]</scope>
    <source>
        <strain evidence="13">CCUG 62114</strain>
    </source>
</reference>
<keyword evidence="3 9" id="KW-0132">Cell division</keyword>
<feature type="active site" evidence="9">
    <location>
        <position position="244"/>
    </location>
</feature>
<comment type="similarity">
    <text evidence="9">Belongs to the 'phage' integrase family. XerC subfamily.</text>
</comment>
<feature type="domain" description="Core-binding (CB)" evidence="11">
    <location>
        <begin position="1"/>
        <end position="85"/>
    </location>
</feature>
<evidence type="ECO:0000256" key="6">
    <source>
        <dbReference type="ARBA" id="ARBA00023125"/>
    </source>
</evidence>
<comment type="function">
    <text evidence="9">Site-specific tyrosine recombinase, which acts by catalyzing the cutting and rejoining of the recombining DNA molecules. The XerC-XerD complex is essential to convert dimers of the bacterial chromosome into monomers to permit their segregation at cell division. It also contributes to the segregational stability of plasmids.</text>
</comment>
<comment type="caution">
    <text evidence="12">The sequence shown here is derived from an EMBL/GenBank/DDBJ whole genome shotgun (WGS) entry which is preliminary data.</text>
</comment>
<sequence length="298" mass="34647">MPHIEEYSNYLSLEKKYSKHTVLAYVKDVEEFIVFCETENLSSDIDKIAYVVVRSWLVKMSEHGLSNRSINRKIASLKSYYKFLLKIRVIEVSPLLKHKALKNPKKVQVPFSVKEMNDVFELVGYKDDFEGKRDRLIIELFYSTGIRKAELIALKFSDIFLDERVIKVLGKRNKERLIPITQSLVDVFSEYLSCRKNVIFPESNDFVFVTKKGSKIYDTLVYRIINSYFSIVSSKLKKSPHVLRHTFATHLLNEGADLNAVKELLGHTSLAATQVYTHNSMAKLKDVYRNTHPRNRQD</sequence>
<evidence type="ECO:0000256" key="8">
    <source>
        <dbReference type="ARBA" id="ARBA00023306"/>
    </source>
</evidence>
<gene>
    <name evidence="9" type="primary">xerC</name>
    <name evidence="12" type="ORF">ACFQ1O_05145</name>
</gene>
<keyword evidence="2 9" id="KW-0963">Cytoplasm</keyword>
<comment type="subcellular location">
    <subcellularLocation>
        <location evidence="1 9">Cytoplasm</location>
    </subcellularLocation>
</comment>
<dbReference type="Proteomes" id="UP001596997">
    <property type="component" value="Unassembled WGS sequence"/>
</dbReference>
<dbReference type="EMBL" id="JBHTJM010000006">
    <property type="protein sequence ID" value="MFD0963378.1"/>
    <property type="molecule type" value="Genomic_DNA"/>
</dbReference>
<feature type="domain" description="Tyr recombinase" evidence="10">
    <location>
        <begin position="106"/>
        <end position="289"/>
    </location>
</feature>
<dbReference type="InterPro" id="IPR023009">
    <property type="entry name" value="Tyrosine_recombinase_XerC/XerD"/>
</dbReference>
<dbReference type="Pfam" id="PF02899">
    <property type="entry name" value="Phage_int_SAM_1"/>
    <property type="match status" value="1"/>
</dbReference>
<evidence type="ECO:0000259" key="10">
    <source>
        <dbReference type="PROSITE" id="PS51898"/>
    </source>
</evidence>
<dbReference type="InterPro" id="IPR013762">
    <property type="entry name" value="Integrase-like_cat_sf"/>
</dbReference>
<dbReference type="SUPFAM" id="SSF56349">
    <property type="entry name" value="DNA breaking-rejoining enzymes"/>
    <property type="match status" value="1"/>
</dbReference>
<dbReference type="InterPro" id="IPR002104">
    <property type="entry name" value="Integrase_catalytic"/>
</dbReference>
<dbReference type="Gene3D" id="1.10.443.10">
    <property type="entry name" value="Intergrase catalytic core"/>
    <property type="match status" value="1"/>
</dbReference>
<accession>A0ABW3I0Q0</accession>